<evidence type="ECO:0000256" key="1">
    <source>
        <dbReference type="SAM" id="Phobius"/>
    </source>
</evidence>
<accession>A0A1F6DYL4</accession>
<gene>
    <name evidence="2" type="ORF">A3D71_02885</name>
</gene>
<organism evidence="2 3">
    <name type="scientific">Candidatus Kaiserbacteria bacterium RIFCSPHIGHO2_02_FULL_55_20</name>
    <dbReference type="NCBI Taxonomy" id="1798497"/>
    <lineage>
        <taxon>Bacteria</taxon>
        <taxon>Candidatus Kaiseribacteriota</taxon>
    </lineage>
</organism>
<keyword evidence="1" id="KW-0812">Transmembrane</keyword>
<reference evidence="2 3" key="1">
    <citation type="journal article" date="2016" name="Nat. Commun.">
        <title>Thousands of microbial genomes shed light on interconnected biogeochemical processes in an aquifer system.</title>
        <authorList>
            <person name="Anantharaman K."/>
            <person name="Brown C.T."/>
            <person name="Hug L.A."/>
            <person name="Sharon I."/>
            <person name="Castelle C.J."/>
            <person name="Probst A.J."/>
            <person name="Thomas B.C."/>
            <person name="Singh A."/>
            <person name="Wilkins M.J."/>
            <person name="Karaoz U."/>
            <person name="Brodie E.L."/>
            <person name="Williams K.H."/>
            <person name="Hubbard S.S."/>
            <person name="Banfield J.F."/>
        </authorList>
    </citation>
    <scope>NUCLEOTIDE SEQUENCE [LARGE SCALE GENOMIC DNA]</scope>
</reference>
<dbReference type="Proteomes" id="UP000177652">
    <property type="component" value="Unassembled WGS sequence"/>
</dbReference>
<comment type="caution">
    <text evidence="2">The sequence shown here is derived from an EMBL/GenBank/DDBJ whole genome shotgun (WGS) entry which is preliminary data.</text>
</comment>
<dbReference type="InterPro" id="IPR025333">
    <property type="entry name" value="DUF4239"/>
</dbReference>
<sequence length="281" mass="31764">MILVKTKDVFFIALITFTALLFVFPTSFVSQDLGSTVLTAATFLFGIIAGFYIVVTTTDYNSVKSILAAETAAWISLYENMIVYDKASSETLASLIDAYIRKNFDYEIIDSAKATRAEFDAVALLIRELPKKNEAVWAHEKIREIMDRIVTARQQLTVLGSKALSIFQWLVLGILASLVVLSLYGLRSGEFFFDLVAVAISSSIVLILFLIRDLDLYIWNEKTFGFDIFENVLKSLGQLPYYPAESLLDGRVYPSENEYRVGVALDFPRNLERKIEIRRIT</sequence>
<dbReference type="EMBL" id="MFLK01000003">
    <property type="protein sequence ID" value="OGG66534.1"/>
    <property type="molecule type" value="Genomic_DNA"/>
</dbReference>
<keyword evidence="1" id="KW-1133">Transmembrane helix</keyword>
<evidence type="ECO:0000313" key="2">
    <source>
        <dbReference type="EMBL" id="OGG66534.1"/>
    </source>
</evidence>
<feature type="transmembrane region" description="Helical" evidence="1">
    <location>
        <begin position="191"/>
        <end position="211"/>
    </location>
</feature>
<feature type="transmembrane region" description="Helical" evidence="1">
    <location>
        <begin position="163"/>
        <end position="185"/>
    </location>
</feature>
<keyword evidence="1" id="KW-0472">Membrane</keyword>
<feature type="transmembrane region" description="Helical" evidence="1">
    <location>
        <begin position="35"/>
        <end position="55"/>
    </location>
</feature>
<feature type="transmembrane region" description="Helical" evidence="1">
    <location>
        <begin position="9"/>
        <end position="29"/>
    </location>
</feature>
<evidence type="ECO:0008006" key="4">
    <source>
        <dbReference type="Google" id="ProtNLM"/>
    </source>
</evidence>
<protein>
    <recommendedName>
        <fullName evidence="4">DUF4239 domain-containing protein</fullName>
    </recommendedName>
</protein>
<name>A0A1F6DYL4_9BACT</name>
<evidence type="ECO:0000313" key="3">
    <source>
        <dbReference type="Proteomes" id="UP000177652"/>
    </source>
</evidence>
<dbReference type="Pfam" id="PF14023">
    <property type="entry name" value="Bestrophin-like"/>
    <property type="match status" value="1"/>
</dbReference>
<proteinExistence type="predicted"/>
<dbReference type="AlphaFoldDB" id="A0A1F6DYL4"/>